<dbReference type="AlphaFoldDB" id="A0A381I9B1"/>
<dbReference type="InterPro" id="IPR015422">
    <property type="entry name" value="PyrdxlP-dep_Trfase_small"/>
</dbReference>
<reference evidence="1" key="1">
    <citation type="submission" date="2018-06" db="EMBL/GenBank/DDBJ databases">
        <authorList>
            <consortium name="Pathogen Informatics"/>
            <person name="Doyle S."/>
        </authorList>
    </citation>
    <scope>NUCLEOTIDE SEQUENCE</scope>
    <source>
        <strain evidence="1">NCTC13307</strain>
    </source>
</reference>
<proteinExistence type="predicted"/>
<accession>A0A381I9B1</accession>
<organism evidence="1">
    <name type="scientific">Clostridioides difficile</name>
    <name type="common">Peptoclostridium difficile</name>
    <dbReference type="NCBI Taxonomy" id="1496"/>
    <lineage>
        <taxon>Bacteria</taxon>
        <taxon>Bacillati</taxon>
        <taxon>Bacillota</taxon>
        <taxon>Clostridia</taxon>
        <taxon>Peptostreptococcales</taxon>
        <taxon>Peptostreptococcaceae</taxon>
        <taxon>Clostridioides</taxon>
    </lineage>
</organism>
<sequence length="43" mass="4888">MPGDLFFTDNSGFDTLRLGFSRLSFEDIEIGIKIIGETINEMF</sequence>
<evidence type="ECO:0000313" key="1">
    <source>
        <dbReference type="EMBL" id="SUY23514.1"/>
    </source>
</evidence>
<gene>
    <name evidence="1" type="ORF">NCTC13307_01765</name>
</gene>
<dbReference type="Gene3D" id="3.90.1150.10">
    <property type="entry name" value="Aspartate Aminotransferase, domain 1"/>
    <property type="match status" value="1"/>
</dbReference>
<dbReference type="EMBL" id="UFWD01000001">
    <property type="protein sequence ID" value="SUY23514.1"/>
    <property type="molecule type" value="Genomic_DNA"/>
</dbReference>
<name>A0A381I9B1_CLODI</name>
<protein>
    <submittedName>
        <fullName evidence="1">GntR family transcriptional regulator</fullName>
    </submittedName>
</protein>